<evidence type="ECO:0000313" key="9">
    <source>
        <dbReference type="Proteomes" id="UP000095280"/>
    </source>
</evidence>
<accession>A0A1I8GF43</accession>
<keyword evidence="5" id="KW-0325">Glycoprotein</keyword>
<dbReference type="SUPFAM" id="SSF57184">
    <property type="entry name" value="Growth factor receptor domain"/>
    <property type="match status" value="1"/>
</dbReference>
<dbReference type="WBParaSite" id="maker-uti_cns_0001746-snap-gene-0.2-mRNA-1">
    <property type="protein sequence ID" value="maker-uti_cns_0001746-snap-gene-0.2-mRNA-1"/>
    <property type="gene ID" value="maker-uti_cns_0001746-snap-gene-0.2"/>
</dbReference>
<dbReference type="InterPro" id="IPR001881">
    <property type="entry name" value="EGF-like_Ca-bd_dom"/>
</dbReference>
<dbReference type="FunFam" id="2.10.25.10:FF:000005">
    <property type="entry name" value="Fibrillin 2"/>
    <property type="match status" value="1"/>
</dbReference>
<dbReference type="FunFam" id="2.10.25.10:FF:000038">
    <property type="entry name" value="Fibrillin 2"/>
    <property type="match status" value="3"/>
</dbReference>
<dbReference type="PANTHER" id="PTHR24050">
    <property type="entry name" value="PA14 DOMAIN-CONTAINING PROTEIN"/>
    <property type="match status" value="1"/>
</dbReference>
<dbReference type="InterPro" id="IPR036465">
    <property type="entry name" value="vWFA_dom_sf"/>
</dbReference>
<dbReference type="PROSITE" id="PS01186">
    <property type="entry name" value="EGF_2"/>
    <property type="match status" value="2"/>
</dbReference>
<dbReference type="PROSITE" id="PS01187">
    <property type="entry name" value="EGF_CA"/>
    <property type="match status" value="2"/>
</dbReference>
<dbReference type="InterPro" id="IPR052235">
    <property type="entry name" value="Nephronectin_domain"/>
</dbReference>
<feature type="domain" description="VWFA" evidence="8">
    <location>
        <begin position="309"/>
        <end position="476"/>
    </location>
</feature>
<evidence type="ECO:0000313" key="10">
    <source>
        <dbReference type="WBParaSite" id="maker-uti_cns_0001746-snap-gene-0.2-mRNA-1"/>
    </source>
</evidence>
<dbReference type="InterPro" id="IPR000742">
    <property type="entry name" value="EGF"/>
</dbReference>
<evidence type="ECO:0000256" key="4">
    <source>
        <dbReference type="ARBA" id="ARBA00023157"/>
    </source>
</evidence>
<evidence type="ECO:0000256" key="3">
    <source>
        <dbReference type="ARBA" id="ARBA00022737"/>
    </source>
</evidence>
<evidence type="ECO:0000256" key="2">
    <source>
        <dbReference type="ARBA" id="ARBA00022729"/>
    </source>
</evidence>
<dbReference type="SUPFAM" id="SSF53300">
    <property type="entry name" value="vWA-like"/>
    <property type="match status" value="1"/>
</dbReference>
<dbReference type="PROSITE" id="PS50026">
    <property type="entry name" value="EGF_3"/>
    <property type="match status" value="5"/>
</dbReference>
<dbReference type="SMART" id="SM00181">
    <property type="entry name" value="EGF"/>
    <property type="match status" value="5"/>
</dbReference>
<evidence type="ECO:0000256" key="5">
    <source>
        <dbReference type="ARBA" id="ARBA00023180"/>
    </source>
</evidence>
<dbReference type="PANTHER" id="PTHR24050:SF27">
    <property type="entry name" value="FIBRILLIN-1"/>
    <property type="match status" value="1"/>
</dbReference>
<keyword evidence="3" id="KW-0677">Repeat</keyword>
<dbReference type="Gene3D" id="2.10.25.10">
    <property type="entry name" value="Laminin"/>
    <property type="match status" value="5"/>
</dbReference>
<proteinExistence type="predicted"/>
<evidence type="ECO:0000256" key="1">
    <source>
        <dbReference type="ARBA" id="ARBA00022536"/>
    </source>
</evidence>
<feature type="domain" description="EGF-like" evidence="7">
    <location>
        <begin position="128"/>
        <end position="166"/>
    </location>
</feature>
<dbReference type="Gene3D" id="3.40.50.410">
    <property type="entry name" value="von Willebrand factor, type A domain"/>
    <property type="match status" value="1"/>
</dbReference>
<feature type="domain" description="EGF-like" evidence="7">
    <location>
        <begin position="253"/>
        <end position="296"/>
    </location>
</feature>
<reference evidence="10" key="1">
    <citation type="submission" date="2016-11" db="UniProtKB">
        <authorList>
            <consortium name="WormBaseParasite"/>
        </authorList>
    </citation>
    <scope>IDENTIFICATION</scope>
</reference>
<evidence type="ECO:0000259" key="8">
    <source>
        <dbReference type="PROSITE" id="PS50234"/>
    </source>
</evidence>
<dbReference type="InterPro" id="IPR018097">
    <property type="entry name" value="EGF_Ca-bd_CS"/>
</dbReference>
<dbReference type="CDD" id="cd00054">
    <property type="entry name" value="EGF_CA"/>
    <property type="match status" value="5"/>
</dbReference>
<dbReference type="InterPro" id="IPR002035">
    <property type="entry name" value="VWF_A"/>
</dbReference>
<dbReference type="PROSITE" id="PS50234">
    <property type="entry name" value="VWFA"/>
    <property type="match status" value="1"/>
</dbReference>
<evidence type="ECO:0000259" key="7">
    <source>
        <dbReference type="PROSITE" id="PS50026"/>
    </source>
</evidence>
<keyword evidence="9" id="KW-1185">Reference proteome</keyword>
<dbReference type="Proteomes" id="UP000095280">
    <property type="component" value="Unplaced"/>
</dbReference>
<sequence length="476" mass="51197">LEKLKESKVRVIAVNLPKTAKSSVDPTMSGLTVISARMPPYTSIPAITKELESTAGCPMGFKTQNDSCTDINECKATVPACHSDATCVNLPGSFMCLCSDGLLHDRARGCPKCKQGYTYDKNEKKCVDVNECKENPCLSDRATCTNLAGSFRCDCPSGFKYNKYFGCVDVDECKLKKDPCMGAGKCINMLGSYNCTCNDGFTYQTGVGCQDVDECKSNATNNCKGGSKCVNIAGSYNCTCGSGYRYSSESCVDIDECAENSKICDASAICVNQKPGYKCQCKLGDNWVYKTGEGCIPDKNKGMADRKVDFFFLIDVSDKLKGSIRDIQGFINGLLQQFNTKEVAGLSARVSVVLMGKKGEAVVAFSQSPLVGIADKINSIAPLGGESNLLQGMKTVAGEKSKARRGSTVVVFLITASSIPVGDSSLTEIKRYSDDFKSNGKFFTVQLSSSASSSQWSVLYSSNEISLYVTVIRSSE</sequence>
<dbReference type="Pfam" id="PF00092">
    <property type="entry name" value="VWA"/>
    <property type="match status" value="1"/>
</dbReference>
<dbReference type="InterPro" id="IPR009030">
    <property type="entry name" value="Growth_fac_rcpt_cys_sf"/>
</dbReference>
<feature type="domain" description="EGF-like" evidence="7">
    <location>
        <begin position="169"/>
        <end position="210"/>
    </location>
</feature>
<dbReference type="SUPFAM" id="SSF57196">
    <property type="entry name" value="EGF/Laminin"/>
    <property type="match status" value="2"/>
</dbReference>
<dbReference type="InterPro" id="IPR049883">
    <property type="entry name" value="NOTCH1_EGF-like"/>
</dbReference>
<dbReference type="InterPro" id="IPR000152">
    <property type="entry name" value="EGF-type_Asp/Asn_hydroxyl_site"/>
</dbReference>
<dbReference type="GO" id="GO:0005509">
    <property type="term" value="F:calcium ion binding"/>
    <property type="evidence" value="ECO:0007669"/>
    <property type="project" value="InterPro"/>
</dbReference>
<keyword evidence="1 6" id="KW-0245">EGF-like domain</keyword>
<feature type="domain" description="EGF-like" evidence="7">
    <location>
        <begin position="211"/>
        <end position="252"/>
    </location>
</feature>
<dbReference type="SMART" id="SM00179">
    <property type="entry name" value="EGF_CA"/>
    <property type="match status" value="5"/>
</dbReference>
<dbReference type="AlphaFoldDB" id="A0A1I8GF43"/>
<dbReference type="Pfam" id="PF07645">
    <property type="entry name" value="EGF_CA"/>
    <property type="match status" value="5"/>
</dbReference>
<feature type="domain" description="EGF-like" evidence="7">
    <location>
        <begin position="70"/>
        <end position="108"/>
    </location>
</feature>
<dbReference type="PROSITE" id="PS00010">
    <property type="entry name" value="ASX_HYDROXYL"/>
    <property type="match status" value="5"/>
</dbReference>
<evidence type="ECO:0000256" key="6">
    <source>
        <dbReference type="PROSITE-ProRule" id="PRU00076"/>
    </source>
</evidence>
<keyword evidence="4" id="KW-1015">Disulfide bond</keyword>
<comment type="caution">
    <text evidence="6">Lacks conserved residue(s) required for the propagation of feature annotation.</text>
</comment>
<protein>
    <submittedName>
        <fullName evidence="10">EGF-like domain-containing protein</fullName>
    </submittedName>
</protein>
<organism evidence="9 10">
    <name type="scientific">Macrostomum lignano</name>
    <dbReference type="NCBI Taxonomy" id="282301"/>
    <lineage>
        <taxon>Eukaryota</taxon>
        <taxon>Metazoa</taxon>
        <taxon>Spiralia</taxon>
        <taxon>Lophotrochozoa</taxon>
        <taxon>Platyhelminthes</taxon>
        <taxon>Rhabditophora</taxon>
        <taxon>Macrostomorpha</taxon>
        <taxon>Macrostomida</taxon>
        <taxon>Macrostomidae</taxon>
        <taxon>Macrostomum</taxon>
    </lineage>
</organism>
<name>A0A1I8GF43_9PLAT</name>
<keyword evidence="2" id="KW-0732">Signal</keyword>
<dbReference type="GO" id="GO:0005576">
    <property type="term" value="C:extracellular region"/>
    <property type="evidence" value="ECO:0007669"/>
    <property type="project" value="UniProtKB-SubCell"/>
</dbReference>